<sequence length="118" mass="13409">MALNDGVLEAVKARLGISDNLQDELLNQLIIDSTDQILSNINQDKSTSSSITVLPKDLIWILRDIVIKQFNRVGNEGMISSSEEGRSSTWEDDMLEKYEKYLKKYKVKPYGQGIARFL</sequence>
<organism evidence="1 2">
    <name type="scientific">Listeria booriae</name>
    <dbReference type="NCBI Taxonomy" id="1552123"/>
    <lineage>
        <taxon>Bacteria</taxon>
        <taxon>Bacillati</taxon>
        <taxon>Bacillota</taxon>
        <taxon>Bacilli</taxon>
        <taxon>Bacillales</taxon>
        <taxon>Listeriaceae</taxon>
        <taxon>Listeria</taxon>
    </lineage>
</organism>
<evidence type="ECO:0000313" key="1">
    <source>
        <dbReference type="EMBL" id="MBC2115688.1"/>
    </source>
</evidence>
<gene>
    <name evidence="1" type="ORF">HCB06_03565</name>
</gene>
<evidence type="ECO:0000313" key="2">
    <source>
        <dbReference type="Proteomes" id="UP000529446"/>
    </source>
</evidence>
<dbReference type="AlphaFoldDB" id="A0A7X1CXV0"/>
<dbReference type="InterPro" id="IPR053746">
    <property type="entry name" value="Viral_HT_Connector_Assembly"/>
</dbReference>
<name>A0A7X1CXV0_9LIST</name>
<reference evidence="1 2" key="1">
    <citation type="submission" date="2020-03" db="EMBL/GenBank/DDBJ databases">
        <title>Soil Listeria distribution.</title>
        <authorList>
            <person name="Liao J."/>
            <person name="Wiedmann M."/>
        </authorList>
    </citation>
    <scope>NUCLEOTIDE SEQUENCE [LARGE SCALE GENOMIC DNA]</scope>
    <source>
        <strain evidence="1 2">FSL L7-0360</strain>
    </source>
</reference>
<dbReference type="EMBL" id="JAARXI010000002">
    <property type="protein sequence ID" value="MBC2115688.1"/>
    <property type="molecule type" value="Genomic_DNA"/>
</dbReference>
<dbReference type="InterPro" id="IPR021146">
    <property type="entry name" value="Phage_gp6-like_head-tail"/>
</dbReference>
<protein>
    <submittedName>
        <fullName evidence="1">Phage head-tail connector protein</fullName>
    </submittedName>
</protein>
<comment type="caution">
    <text evidence="1">The sequence shown here is derived from an EMBL/GenBank/DDBJ whole genome shotgun (WGS) entry which is preliminary data.</text>
</comment>
<dbReference type="RefSeq" id="WP_185521841.1">
    <property type="nucleotide sequence ID" value="NZ_JAARXI010000002.1"/>
</dbReference>
<dbReference type="Pfam" id="PF05135">
    <property type="entry name" value="Phage_connect_1"/>
    <property type="match status" value="1"/>
</dbReference>
<dbReference type="Gene3D" id="1.10.246.150">
    <property type="match status" value="1"/>
</dbReference>
<proteinExistence type="predicted"/>
<dbReference type="Proteomes" id="UP000529446">
    <property type="component" value="Unassembled WGS sequence"/>
</dbReference>
<accession>A0A7X1CXV0</accession>